<proteinExistence type="predicted"/>
<feature type="compositionally biased region" description="Basic and acidic residues" evidence="1">
    <location>
        <begin position="45"/>
        <end position="54"/>
    </location>
</feature>
<evidence type="ECO:0000313" key="3">
    <source>
        <dbReference type="Proteomes" id="UP001470230"/>
    </source>
</evidence>
<dbReference type="EMBL" id="JAPFFF010000015">
    <property type="protein sequence ID" value="KAK8866407.1"/>
    <property type="molecule type" value="Genomic_DNA"/>
</dbReference>
<sequence length="140" mass="15948">MQEKTDNVEQSNNDNNSEKEKQEVPQGSEKDLAENQNDDINGSESKNEKNKEAKGPNQSTKAVQEKTKESTSDSQKEKKLKRPIKEIIGLNSKKDVIVQFKDSNSPEIVKLDEMKSNYTRDLLSFYESKFVLVPNIPNTK</sequence>
<feature type="compositionally biased region" description="Basic and acidic residues" evidence="1">
    <location>
        <begin position="16"/>
        <end position="33"/>
    </location>
</feature>
<dbReference type="Proteomes" id="UP001470230">
    <property type="component" value="Unassembled WGS sequence"/>
</dbReference>
<evidence type="ECO:0000256" key="1">
    <source>
        <dbReference type="SAM" id="MobiDB-lite"/>
    </source>
</evidence>
<feature type="compositionally biased region" description="Basic and acidic residues" evidence="1">
    <location>
        <begin position="63"/>
        <end position="77"/>
    </location>
</feature>
<keyword evidence="3" id="KW-1185">Reference proteome</keyword>
<organism evidence="2 3">
    <name type="scientific">Tritrichomonas musculus</name>
    <dbReference type="NCBI Taxonomy" id="1915356"/>
    <lineage>
        <taxon>Eukaryota</taxon>
        <taxon>Metamonada</taxon>
        <taxon>Parabasalia</taxon>
        <taxon>Tritrichomonadida</taxon>
        <taxon>Tritrichomonadidae</taxon>
        <taxon>Tritrichomonas</taxon>
    </lineage>
</organism>
<accession>A0ABR2IND8</accession>
<feature type="region of interest" description="Disordered" evidence="1">
    <location>
        <begin position="1"/>
        <end position="82"/>
    </location>
</feature>
<comment type="caution">
    <text evidence="2">The sequence shown here is derived from an EMBL/GenBank/DDBJ whole genome shotgun (WGS) entry which is preliminary data.</text>
</comment>
<reference evidence="2 3" key="1">
    <citation type="submission" date="2024-04" db="EMBL/GenBank/DDBJ databases">
        <title>Tritrichomonas musculus Genome.</title>
        <authorList>
            <person name="Alves-Ferreira E."/>
            <person name="Grigg M."/>
            <person name="Lorenzi H."/>
            <person name="Galac M."/>
        </authorList>
    </citation>
    <scope>NUCLEOTIDE SEQUENCE [LARGE SCALE GENOMIC DNA]</scope>
    <source>
        <strain evidence="2 3">EAF2021</strain>
    </source>
</reference>
<evidence type="ECO:0000313" key="2">
    <source>
        <dbReference type="EMBL" id="KAK8866407.1"/>
    </source>
</evidence>
<gene>
    <name evidence="2" type="ORF">M9Y10_009369</name>
</gene>
<name>A0ABR2IND8_9EUKA</name>
<protein>
    <submittedName>
        <fullName evidence="2">Uncharacterized protein</fullName>
    </submittedName>
</protein>